<dbReference type="RefSeq" id="WP_031944056.1">
    <property type="nucleotide sequence ID" value="NZ_FUGE01000260.1"/>
</dbReference>
<evidence type="ECO:0000313" key="2">
    <source>
        <dbReference type="Proteomes" id="UP000188357"/>
    </source>
</evidence>
<gene>
    <name evidence="1" type="ORF">A1232T_02307</name>
</gene>
<dbReference type="OrthoDB" id="6658039at2"/>
<dbReference type="Proteomes" id="UP000188357">
    <property type="component" value="Unassembled WGS sequence"/>
</dbReference>
<evidence type="ECO:0000313" key="1">
    <source>
        <dbReference type="EMBL" id="SJM73101.1"/>
    </source>
</evidence>
<keyword evidence="2" id="KW-1185">Reference proteome</keyword>
<dbReference type="EMBL" id="FUGE01000260">
    <property type="protein sequence ID" value="SJM73101.1"/>
    <property type="molecule type" value="Genomic_DNA"/>
</dbReference>
<proteinExistence type="predicted"/>
<dbReference type="AlphaFoldDB" id="A0A1R4GY60"/>
<sequence>MSEKQYSKRQINMMRVNALRSASSEAKNIFIAYLCGVHTLDFDDEEAKNYPEDYYVFKQVIATIPNSELLHDQINTYRAAQILKLLGTSVDNKKLSFLTAHYDPKSSMSAKEVLNIIKKDLNKYKLLLDAFICNSHRRAIRSLRVQMKKEFGMTKEDIKAYKVFMTIPSSVLPFVKTYRKQEKEKKLVNSNKPQS</sequence>
<accession>A0A1R4GY60</accession>
<reference evidence="1 2" key="1">
    <citation type="submission" date="2017-02" db="EMBL/GenBank/DDBJ databases">
        <authorList>
            <person name="Peterson S.W."/>
        </authorList>
    </citation>
    <scope>NUCLEOTIDE SEQUENCE [LARGE SCALE GENOMIC DNA]</scope>
    <source>
        <strain evidence="1">Psychrobacter_piechaudii</strain>
    </source>
</reference>
<protein>
    <submittedName>
        <fullName evidence="1">Uncharacterized protein</fullName>
    </submittedName>
</protein>
<organism evidence="1 2">
    <name type="scientific">Psychrobacter piechaudii</name>
    <dbReference type="NCBI Taxonomy" id="1945521"/>
    <lineage>
        <taxon>Bacteria</taxon>
        <taxon>Pseudomonadati</taxon>
        <taxon>Pseudomonadota</taxon>
        <taxon>Gammaproteobacteria</taxon>
        <taxon>Moraxellales</taxon>
        <taxon>Moraxellaceae</taxon>
        <taxon>Psychrobacter</taxon>
    </lineage>
</organism>
<name>A0A1R4GY60_9GAMM</name>